<protein>
    <submittedName>
        <fullName evidence="1">Uncharacterized protein</fullName>
    </submittedName>
</protein>
<evidence type="ECO:0000313" key="1">
    <source>
        <dbReference type="EMBL" id="PZS88156.1"/>
    </source>
</evidence>
<accession>A0A2W6I2H0</accession>
<organism evidence="1 2">
    <name type="scientific">Stenotrophomonas maltophilia</name>
    <name type="common">Pseudomonas maltophilia</name>
    <name type="synonym">Xanthomonas maltophilia</name>
    <dbReference type="NCBI Taxonomy" id="40324"/>
    <lineage>
        <taxon>Bacteria</taxon>
        <taxon>Pseudomonadati</taxon>
        <taxon>Pseudomonadota</taxon>
        <taxon>Gammaproteobacteria</taxon>
        <taxon>Lysobacterales</taxon>
        <taxon>Lysobacteraceae</taxon>
        <taxon>Stenotrophomonas</taxon>
        <taxon>Stenotrophomonas maltophilia group</taxon>
    </lineage>
</organism>
<dbReference type="Proteomes" id="UP000249614">
    <property type="component" value="Unassembled WGS sequence"/>
</dbReference>
<sequence length="59" mass="6432">MYDKAIAHLLIAVETADHNAPIWERENNLDQASLCRETAKSCRAAIELLQASPNPGEAA</sequence>
<gene>
    <name evidence="1" type="ORF">A7X83_15670</name>
</gene>
<dbReference type="EMBL" id="LXXM01000217">
    <property type="protein sequence ID" value="PZS88156.1"/>
    <property type="molecule type" value="Genomic_DNA"/>
</dbReference>
<reference evidence="1 2" key="1">
    <citation type="submission" date="2016-05" db="EMBL/GenBank/DDBJ databases">
        <authorList>
            <person name="Lavstsen T."/>
            <person name="Jespersen J.S."/>
        </authorList>
    </citation>
    <scope>NUCLEOTIDE SEQUENCE [LARGE SCALE GENOMIC DNA]</scope>
    <source>
        <strain evidence="1 2">SM-5815</strain>
    </source>
</reference>
<comment type="caution">
    <text evidence="1">The sequence shown here is derived from an EMBL/GenBank/DDBJ whole genome shotgun (WGS) entry which is preliminary data.</text>
</comment>
<dbReference type="RefSeq" id="WP_111113507.1">
    <property type="nucleotide sequence ID" value="NZ_LXXM01000217.1"/>
</dbReference>
<proteinExistence type="predicted"/>
<evidence type="ECO:0000313" key="2">
    <source>
        <dbReference type="Proteomes" id="UP000249614"/>
    </source>
</evidence>
<name>A0A2W6I2H0_STEMA</name>
<dbReference type="AlphaFoldDB" id="A0A2W6I2H0"/>